<reference evidence="2" key="1">
    <citation type="journal article" date="2015" name="Nature">
        <title>Complex archaea that bridge the gap between prokaryotes and eukaryotes.</title>
        <authorList>
            <person name="Spang A."/>
            <person name="Saw J.H."/>
            <person name="Jorgensen S.L."/>
            <person name="Zaremba-Niedzwiedzka K."/>
            <person name="Martijn J."/>
            <person name="Lind A.E."/>
            <person name="van Eijk R."/>
            <person name="Schleper C."/>
            <person name="Guy L."/>
            <person name="Ettema T.J."/>
        </authorList>
    </citation>
    <scope>NUCLEOTIDE SEQUENCE</scope>
</reference>
<dbReference type="GO" id="GO:0000160">
    <property type="term" value="P:phosphorelay signal transduction system"/>
    <property type="evidence" value="ECO:0007669"/>
    <property type="project" value="InterPro"/>
</dbReference>
<feature type="domain" description="Response regulatory" evidence="1">
    <location>
        <begin position="7"/>
        <end position="30"/>
    </location>
</feature>
<name>A0A0F9L8B2_9ZZZZ</name>
<comment type="caution">
    <text evidence="2">The sequence shown here is derived from an EMBL/GenBank/DDBJ whole genome shotgun (WGS) entry which is preliminary data.</text>
</comment>
<protein>
    <recommendedName>
        <fullName evidence="1">Response regulatory domain-containing protein</fullName>
    </recommendedName>
</protein>
<dbReference type="SUPFAM" id="SSF52172">
    <property type="entry name" value="CheY-like"/>
    <property type="match status" value="1"/>
</dbReference>
<accession>A0A0F9L8B2</accession>
<dbReference type="PROSITE" id="PS50110">
    <property type="entry name" value="RESPONSE_REGULATORY"/>
    <property type="match status" value="1"/>
</dbReference>
<dbReference type="InterPro" id="IPR011006">
    <property type="entry name" value="CheY-like_superfamily"/>
</dbReference>
<evidence type="ECO:0000259" key="1">
    <source>
        <dbReference type="PROSITE" id="PS50110"/>
    </source>
</evidence>
<sequence>MTDKTVSILIVDDHEVVRMGLRTLLERRPG</sequence>
<feature type="non-terminal residue" evidence="2">
    <location>
        <position position="30"/>
    </location>
</feature>
<dbReference type="EMBL" id="LAZR01013056">
    <property type="protein sequence ID" value="KKM23770.1"/>
    <property type="molecule type" value="Genomic_DNA"/>
</dbReference>
<proteinExistence type="predicted"/>
<gene>
    <name evidence="2" type="ORF">LCGC14_1611790</name>
</gene>
<organism evidence="2">
    <name type="scientific">marine sediment metagenome</name>
    <dbReference type="NCBI Taxonomy" id="412755"/>
    <lineage>
        <taxon>unclassified sequences</taxon>
        <taxon>metagenomes</taxon>
        <taxon>ecological metagenomes</taxon>
    </lineage>
</organism>
<dbReference type="AlphaFoldDB" id="A0A0F9L8B2"/>
<dbReference type="InterPro" id="IPR001789">
    <property type="entry name" value="Sig_transdc_resp-reg_receiver"/>
</dbReference>
<evidence type="ECO:0000313" key="2">
    <source>
        <dbReference type="EMBL" id="KKM23770.1"/>
    </source>
</evidence>